<dbReference type="RefSeq" id="WP_321534416.1">
    <property type="nucleotide sequence ID" value="NZ_JARGDL010000001.1"/>
</dbReference>
<keyword evidence="14" id="KW-1185">Reference proteome</keyword>
<keyword evidence="5" id="KW-0963">Cytoplasm</keyword>
<dbReference type="GO" id="GO:0004034">
    <property type="term" value="F:aldose 1-epimerase activity"/>
    <property type="evidence" value="ECO:0007669"/>
    <property type="project" value="UniProtKB-EC"/>
</dbReference>
<dbReference type="InterPro" id="IPR011013">
    <property type="entry name" value="Gal_mutarotase_sf_dom"/>
</dbReference>
<comment type="subunit">
    <text evidence="4">Monomer.</text>
</comment>
<evidence type="ECO:0000256" key="8">
    <source>
        <dbReference type="ARBA" id="ARBA00023277"/>
    </source>
</evidence>
<comment type="caution">
    <text evidence="13">The sequence shown here is derived from an EMBL/GenBank/DDBJ whole genome shotgun (WGS) entry which is preliminary data.</text>
</comment>
<comment type="pathway">
    <text evidence="2 9">Carbohydrate metabolism; hexose metabolism.</text>
</comment>
<dbReference type="FunFam" id="2.70.98.10:FF:000003">
    <property type="entry name" value="Aldose 1-epimerase"/>
    <property type="match status" value="1"/>
</dbReference>
<protein>
    <recommendedName>
        <fullName evidence="9">Aldose 1-epimerase</fullName>
        <ecNumber evidence="9">5.1.3.3</ecNumber>
    </recommendedName>
</protein>
<dbReference type="PROSITE" id="PS51257">
    <property type="entry name" value="PROKAR_LIPOPROTEIN"/>
    <property type="match status" value="1"/>
</dbReference>
<evidence type="ECO:0000256" key="7">
    <source>
        <dbReference type="ARBA" id="ARBA00023235"/>
    </source>
</evidence>
<evidence type="ECO:0000256" key="4">
    <source>
        <dbReference type="ARBA" id="ARBA00011245"/>
    </source>
</evidence>
<keyword evidence="6" id="KW-0597">Phosphoprotein</keyword>
<name>A0AAE3TBQ2_9BACT</name>
<organism evidence="13 14">
    <name type="scientific">Stygiobacter electus</name>
    <dbReference type="NCBI Taxonomy" id="3032292"/>
    <lineage>
        <taxon>Bacteria</taxon>
        <taxon>Pseudomonadati</taxon>
        <taxon>Ignavibacteriota</taxon>
        <taxon>Ignavibacteria</taxon>
        <taxon>Ignavibacteriales</taxon>
        <taxon>Melioribacteraceae</taxon>
        <taxon>Stygiobacter</taxon>
    </lineage>
</organism>
<evidence type="ECO:0000256" key="2">
    <source>
        <dbReference type="ARBA" id="ARBA00005028"/>
    </source>
</evidence>
<evidence type="ECO:0000256" key="9">
    <source>
        <dbReference type="PIRNR" id="PIRNR005096"/>
    </source>
</evidence>
<dbReference type="CDD" id="cd09019">
    <property type="entry name" value="galactose_mutarotase_like"/>
    <property type="match status" value="1"/>
</dbReference>
<dbReference type="PIRSF" id="PIRSF005096">
    <property type="entry name" value="GALM"/>
    <property type="match status" value="1"/>
</dbReference>
<dbReference type="GO" id="GO:0006006">
    <property type="term" value="P:glucose metabolic process"/>
    <property type="evidence" value="ECO:0007669"/>
    <property type="project" value="TreeGrafter"/>
</dbReference>
<feature type="binding site" evidence="12">
    <location>
        <begin position="203"/>
        <end position="205"/>
    </location>
    <ligand>
        <name>beta-D-galactose</name>
        <dbReference type="ChEBI" id="CHEBI:27667"/>
    </ligand>
</feature>
<dbReference type="Gene3D" id="2.70.98.10">
    <property type="match status" value="1"/>
</dbReference>
<dbReference type="GO" id="GO:0033499">
    <property type="term" value="P:galactose catabolic process via UDP-galactose, Leloir pathway"/>
    <property type="evidence" value="ECO:0007669"/>
    <property type="project" value="TreeGrafter"/>
</dbReference>
<evidence type="ECO:0000256" key="11">
    <source>
        <dbReference type="PIRSR" id="PIRSR005096-2"/>
    </source>
</evidence>
<dbReference type="EMBL" id="JARGDL010000001">
    <property type="protein sequence ID" value="MDF1610651.1"/>
    <property type="molecule type" value="Genomic_DNA"/>
</dbReference>
<evidence type="ECO:0000313" key="13">
    <source>
        <dbReference type="EMBL" id="MDF1610651.1"/>
    </source>
</evidence>
<evidence type="ECO:0000256" key="1">
    <source>
        <dbReference type="ARBA" id="ARBA00004496"/>
    </source>
</evidence>
<accession>A0AAE3TBQ2</accession>
<keyword evidence="7 9" id="KW-0413">Isomerase</keyword>
<feature type="active site" description="Proton acceptor" evidence="10">
    <location>
        <position position="340"/>
    </location>
</feature>
<dbReference type="InterPro" id="IPR047215">
    <property type="entry name" value="Galactose_mutarotase-like"/>
</dbReference>
<feature type="binding site" evidence="11">
    <location>
        <position position="275"/>
    </location>
    <ligand>
        <name>beta-D-galactose</name>
        <dbReference type="ChEBI" id="CHEBI:27667"/>
    </ligand>
</feature>
<feature type="binding site" evidence="12">
    <location>
        <begin position="102"/>
        <end position="103"/>
    </location>
    <ligand>
        <name>beta-D-galactose</name>
        <dbReference type="ChEBI" id="CHEBI:27667"/>
    </ligand>
</feature>
<keyword evidence="8 9" id="KW-0119">Carbohydrate metabolism</keyword>
<evidence type="ECO:0000313" key="14">
    <source>
        <dbReference type="Proteomes" id="UP001221302"/>
    </source>
</evidence>
<dbReference type="GO" id="GO:0005737">
    <property type="term" value="C:cytoplasm"/>
    <property type="evidence" value="ECO:0007669"/>
    <property type="project" value="UniProtKB-SubCell"/>
</dbReference>
<evidence type="ECO:0000256" key="6">
    <source>
        <dbReference type="ARBA" id="ARBA00022553"/>
    </source>
</evidence>
<dbReference type="AlphaFoldDB" id="A0AAE3TBQ2"/>
<feature type="active site" description="Proton donor" evidence="10">
    <location>
        <position position="203"/>
    </location>
</feature>
<evidence type="ECO:0000256" key="5">
    <source>
        <dbReference type="ARBA" id="ARBA00022490"/>
    </source>
</evidence>
<reference evidence="13" key="1">
    <citation type="submission" date="2023-03" db="EMBL/GenBank/DDBJ databases">
        <title>Stygiobacter electus gen. nov., sp. nov., facultatively anaerobic thermotolerant bacterium of the class Ignavibacteria from a well of Yessentuki mineral water deposit.</title>
        <authorList>
            <person name="Podosokorskaya O.A."/>
            <person name="Elcheninov A.G."/>
            <person name="Petrova N.F."/>
            <person name="Zavarzina D.G."/>
            <person name="Kublanov I.V."/>
            <person name="Merkel A.Y."/>
        </authorList>
    </citation>
    <scope>NUCLEOTIDE SEQUENCE</scope>
    <source>
        <strain evidence="13">09-Me</strain>
    </source>
</reference>
<dbReference type="SUPFAM" id="SSF74650">
    <property type="entry name" value="Galactose mutarotase-like"/>
    <property type="match status" value="1"/>
</dbReference>
<dbReference type="Proteomes" id="UP001221302">
    <property type="component" value="Unassembled WGS sequence"/>
</dbReference>
<dbReference type="InterPro" id="IPR008183">
    <property type="entry name" value="Aldose_1/G6P_1-epimerase"/>
</dbReference>
<dbReference type="InterPro" id="IPR014718">
    <property type="entry name" value="GH-type_carb-bd"/>
</dbReference>
<comment type="subcellular location">
    <subcellularLocation>
        <location evidence="1">Cytoplasm</location>
    </subcellularLocation>
</comment>
<sequence length="375" mass="42318">MKHLFLFIAFLFFISCKPSVEFKNIQRESFGKLKDGTEVSLFTLKNSNGVEAKIITYGASLISLKTPDKNNKYDDIVLGYDNIGGYVNDKANFGVIVGRYANRIAKGKFSLDGKEYQLTINDNGNHIHGGINGFNKKNWELVNEESNDSLQSVTLKCYSKDGEEGYPGDLVVKVKYSLTNKNEIKIDYEATTNKTTVINLTHHSYFNLTGNPNNTILDHEVMINADKYTPVDKELIPTGKIENVANTAMDFRIAKKVGKDINADFEQLKLGRGFDHNWVINRNDNSVIKIAEVYEQNSGRLIEVYSDQPGVQFYCGNFLDGTITGKNGIKYNFRTGLCLEAQHFPDSPNKPNFPSVVLKKDDVYKQTTIYKFSTR</sequence>
<dbReference type="PANTHER" id="PTHR10091">
    <property type="entry name" value="ALDOSE-1-EPIMERASE"/>
    <property type="match status" value="1"/>
</dbReference>
<evidence type="ECO:0000256" key="12">
    <source>
        <dbReference type="PIRSR" id="PIRSR005096-3"/>
    </source>
</evidence>
<comment type="similarity">
    <text evidence="3 9">Belongs to the aldose epimerase family.</text>
</comment>
<gene>
    <name evidence="13" type="ORF">P0M35_00685</name>
</gene>
<dbReference type="PANTHER" id="PTHR10091:SF0">
    <property type="entry name" value="GALACTOSE MUTAROTASE"/>
    <property type="match status" value="1"/>
</dbReference>
<dbReference type="InterPro" id="IPR015443">
    <property type="entry name" value="Aldose_1-epimerase"/>
</dbReference>
<dbReference type="Pfam" id="PF01263">
    <property type="entry name" value="Aldose_epim"/>
    <property type="match status" value="1"/>
</dbReference>
<comment type="catalytic activity">
    <reaction evidence="9">
        <text>alpha-D-glucose = beta-D-glucose</text>
        <dbReference type="Rhea" id="RHEA:10264"/>
        <dbReference type="ChEBI" id="CHEBI:15903"/>
        <dbReference type="ChEBI" id="CHEBI:17925"/>
        <dbReference type="EC" id="5.1.3.3"/>
    </reaction>
</comment>
<dbReference type="EC" id="5.1.3.3" evidence="9"/>
<evidence type="ECO:0000256" key="10">
    <source>
        <dbReference type="PIRSR" id="PIRSR005096-1"/>
    </source>
</evidence>
<dbReference type="NCBIfam" id="NF008277">
    <property type="entry name" value="PRK11055.1"/>
    <property type="match status" value="1"/>
</dbReference>
<proteinExistence type="inferred from homology"/>
<evidence type="ECO:0000256" key="3">
    <source>
        <dbReference type="ARBA" id="ARBA00006206"/>
    </source>
</evidence>
<dbReference type="GO" id="GO:0030246">
    <property type="term" value="F:carbohydrate binding"/>
    <property type="evidence" value="ECO:0007669"/>
    <property type="project" value="InterPro"/>
</dbReference>